<organism evidence="7 8">
    <name type="scientific">Coccomyxa viridis</name>
    <dbReference type="NCBI Taxonomy" id="1274662"/>
    <lineage>
        <taxon>Eukaryota</taxon>
        <taxon>Viridiplantae</taxon>
        <taxon>Chlorophyta</taxon>
        <taxon>core chlorophytes</taxon>
        <taxon>Trebouxiophyceae</taxon>
        <taxon>Trebouxiophyceae incertae sedis</taxon>
        <taxon>Coccomyxaceae</taxon>
        <taxon>Coccomyxa</taxon>
    </lineage>
</organism>
<dbReference type="InterPro" id="IPR038437">
    <property type="entry name" value="GINS_Psf3_sf"/>
</dbReference>
<evidence type="ECO:0000256" key="2">
    <source>
        <dbReference type="ARBA" id="ARBA00006343"/>
    </source>
</evidence>
<feature type="domain" description="DNA replication complex GINS protein PSF3 N-terminal" evidence="6">
    <location>
        <begin position="9"/>
        <end position="62"/>
    </location>
</feature>
<evidence type="ECO:0000313" key="7">
    <source>
        <dbReference type="EMBL" id="CAL5219970.1"/>
    </source>
</evidence>
<dbReference type="InterPro" id="IPR055221">
    <property type="entry name" value="PSF3_N"/>
</dbReference>
<accession>A0ABP1FJ33</accession>
<evidence type="ECO:0000313" key="8">
    <source>
        <dbReference type="Proteomes" id="UP001497392"/>
    </source>
</evidence>
<dbReference type="PANTHER" id="PTHR22768:SF0">
    <property type="entry name" value="DNA REPLICATION COMPLEX GINS PROTEIN PSF3"/>
    <property type="match status" value="1"/>
</dbReference>
<dbReference type="InterPro" id="IPR036224">
    <property type="entry name" value="GINS_bundle-like_dom_sf"/>
</dbReference>
<evidence type="ECO:0000259" key="5">
    <source>
        <dbReference type="Pfam" id="PF05916"/>
    </source>
</evidence>
<dbReference type="SUPFAM" id="SSF160059">
    <property type="entry name" value="PriA/YqbF domain"/>
    <property type="match status" value="1"/>
</dbReference>
<dbReference type="CDD" id="cd21693">
    <property type="entry name" value="GINS_B_Psf3"/>
    <property type="match status" value="1"/>
</dbReference>
<comment type="similarity">
    <text evidence="2">Belongs to the GINS3/PSF3 family.</text>
</comment>
<evidence type="ECO:0000256" key="3">
    <source>
        <dbReference type="ARBA" id="ARBA00022705"/>
    </source>
</evidence>
<proteinExistence type="inferred from homology"/>
<keyword evidence="4" id="KW-0539">Nucleus</keyword>
<comment type="caution">
    <text evidence="7">The sequence shown here is derived from an EMBL/GenBank/DDBJ whole genome shotgun (WGS) entry which is preliminary data.</text>
</comment>
<keyword evidence="8" id="KW-1185">Reference proteome</keyword>
<dbReference type="EMBL" id="CAXHTA020000002">
    <property type="protein sequence ID" value="CAL5219970.1"/>
    <property type="molecule type" value="Genomic_DNA"/>
</dbReference>
<dbReference type="CDD" id="cd11713">
    <property type="entry name" value="GINS_A_psf3"/>
    <property type="match status" value="1"/>
</dbReference>
<dbReference type="PANTHER" id="PTHR22768">
    <property type="entry name" value="DNA REPLICATION COMPLEX GINS PROTEIN PSF3"/>
    <property type="match status" value="1"/>
</dbReference>
<feature type="domain" description="GINS subunit" evidence="5">
    <location>
        <begin position="74"/>
        <end position="172"/>
    </location>
</feature>
<keyword evidence="3" id="KW-0235">DNA replication</keyword>
<evidence type="ECO:0000259" key="6">
    <source>
        <dbReference type="Pfam" id="PF22466"/>
    </source>
</evidence>
<dbReference type="Proteomes" id="UP001497392">
    <property type="component" value="Unassembled WGS sequence"/>
</dbReference>
<name>A0ABP1FJ33_9CHLO</name>
<dbReference type="Gene3D" id="1.20.58.2050">
    <property type="match status" value="1"/>
</dbReference>
<protein>
    <submittedName>
        <fullName evidence="7">G1907 protein</fullName>
    </submittedName>
</protein>
<dbReference type="Pfam" id="PF22466">
    <property type="entry name" value="PSF3_N"/>
    <property type="match status" value="1"/>
</dbReference>
<sequence>MVDSGGDYFSVDSVLAEETAIPCLFQCGANGIGRALDPSSGLEDVNPGANVDLPIWLLTELAKRDMITIKQPKWYGERMRRKIQAGAGVENLRLRCPYFYDVALLLHSIERGPALAEFAMKTFQARYKELLIKAHTNQTPQEMTRLQSLLCTEEAVLFEAARQSMSAFSRWRFGGRPLAMKGPMKRRLDGARVNGH</sequence>
<dbReference type="Pfam" id="PF05916">
    <property type="entry name" value="Sld5"/>
    <property type="match status" value="1"/>
</dbReference>
<reference evidence="7 8" key="1">
    <citation type="submission" date="2024-06" db="EMBL/GenBank/DDBJ databases">
        <authorList>
            <person name="Kraege A."/>
            <person name="Thomma B."/>
        </authorList>
    </citation>
    <scope>NUCLEOTIDE SEQUENCE [LARGE SCALE GENOMIC DNA]</scope>
</reference>
<dbReference type="InterPro" id="IPR010492">
    <property type="entry name" value="GINS_Psf3"/>
</dbReference>
<dbReference type="SUPFAM" id="SSF158573">
    <property type="entry name" value="GINS helical bundle-like"/>
    <property type="match status" value="1"/>
</dbReference>
<gene>
    <name evidence="7" type="primary">g1907</name>
    <name evidence="7" type="ORF">VP750_LOCUS1629</name>
</gene>
<evidence type="ECO:0000256" key="4">
    <source>
        <dbReference type="ARBA" id="ARBA00023242"/>
    </source>
</evidence>
<comment type="subcellular location">
    <subcellularLocation>
        <location evidence="1">Nucleus</location>
    </subcellularLocation>
</comment>
<dbReference type="InterPro" id="IPR021151">
    <property type="entry name" value="GINS_A"/>
</dbReference>
<evidence type="ECO:0000256" key="1">
    <source>
        <dbReference type="ARBA" id="ARBA00004123"/>
    </source>
</evidence>